<keyword evidence="7" id="KW-0378">Hydrolase</keyword>
<feature type="domain" description="Beta-mannosidase Ig-fold" evidence="14">
    <location>
        <begin position="757"/>
        <end position="837"/>
    </location>
</feature>
<dbReference type="GO" id="GO:0005576">
    <property type="term" value="C:extracellular region"/>
    <property type="evidence" value="ECO:0007669"/>
    <property type="project" value="UniProtKB-SubCell"/>
</dbReference>
<evidence type="ECO:0000256" key="4">
    <source>
        <dbReference type="ARBA" id="ARBA00011738"/>
    </source>
</evidence>
<keyword evidence="6" id="KW-0964">Secreted</keyword>
<dbReference type="Gene3D" id="2.60.40.10">
    <property type="entry name" value="Immunoglobulins"/>
    <property type="match status" value="2"/>
</dbReference>
<evidence type="ECO:0000256" key="2">
    <source>
        <dbReference type="ARBA" id="ARBA00004613"/>
    </source>
</evidence>
<comment type="pathway">
    <text evidence="3">Glycan metabolism; N-glycan degradation.</text>
</comment>
<dbReference type="InterPro" id="IPR017853">
    <property type="entry name" value="GH"/>
</dbReference>
<dbReference type="InterPro" id="IPR013783">
    <property type="entry name" value="Ig-like_fold"/>
</dbReference>
<dbReference type="InterPro" id="IPR006102">
    <property type="entry name" value="Ig-like_GH2"/>
</dbReference>
<dbReference type="Pfam" id="PF17753">
    <property type="entry name" value="Ig_mannosidase"/>
    <property type="match status" value="1"/>
</dbReference>
<evidence type="ECO:0000259" key="15">
    <source>
        <dbReference type="Pfam" id="PF17786"/>
    </source>
</evidence>
<comment type="subunit">
    <text evidence="4">Homodimer.</text>
</comment>
<evidence type="ECO:0000256" key="1">
    <source>
        <dbReference type="ARBA" id="ARBA00000829"/>
    </source>
</evidence>
<evidence type="ECO:0000256" key="8">
    <source>
        <dbReference type="ARBA" id="ARBA00023180"/>
    </source>
</evidence>
<reference evidence="17 18" key="1">
    <citation type="submission" date="2016-11" db="EMBL/GenBank/DDBJ databases">
        <authorList>
            <person name="Jaros S."/>
            <person name="Januszkiewicz K."/>
            <person name="Wedrychowicz H."/>
        </authorList>
    </citation>
    <scope>NUCLEOTIDE SEQUENCE [LARGE SCALE GENOMIC DNA]</scope>
    <source>
        <strain evidence="17 18">DSM 8605</strain>
    </source>
</reference>
<dbReference type="SUPFAM" id="SSF49303">
    <property type="entry name" value="beta-Galactosidase/glucuronidase domain"/>
    <property type="match status" value="2"/>
</dbReference>
<dbReference type="AlphaFoldDB" id="A0A1M5UBU5"/>
<dbReference type="FunFam" id="3.20.20.80:FF:000050">
    <property type="entry name" value="Beta-mannosidase B"/>
    <property type="match status" value="1"/>
</dbReference>
<dbReference type="STRING" id="1121316.SAMN02745207_01693"/>
<dbReference type="Pfam" id="PF22666">
    <property type="entry name" value="Glyco_hydro_2_N2"/>
    <property type="match status" value="1"/>
</dbReference>
<dbReference type="GO" id="GO:0006516">
    <property type="term" value="P:glycoprotein catabolic process"/>
    <property type="evidence" value="ECO:0007669"/>
    <property type="project" value="TreeGrafter"/>
</dbReference>
<dbReference type="Proteomes" id="UP000184447">
    <property type="component" value="Unassembled WGS sequence"/>
</dbReference>
<keyword evidence="18" id="KW-1185">Reference proteome</keyword>
<evidence type="ECO:0000256" key="7">
    <source>
        <dbReference type="ARBA" id="ARBA00022801"/>
    </source>
</evidence>
<evidence type="ECO:0000256" key="5">
    <source>
        <dbReference type="ARBA" id="ARBA00012754"/>
    </source>
</evidence>
<evidence type="ECO:0000256" key="9">
    <source>
        <dbReference type="ARBA" id="ARBA00023295"/>
    </source>
</evidence>
<dbReference type="InterPro" id="IPR041625">
    <property type="entry name" value="Beta-mannosidase_Ig"/>
</dbReference>
<dbReference type="SUPFAM" id="SSF51445">
    <property type="entry name" value="(Trans)glycosidases"/>
    <property type="match status" value="1"/>
</dbReference>
<dbReference type="GO" id="GO:0004567">
    <property type="term" value="F:beta-mannosidase activity"/>
    <property type="evidence" value="ECO:0007669"/>
    <property type="project" value="UniProtKB-EC"/>
</dbReference>
<evidence type="ECO:0000259" key="14">
    <source>
        <dbReference type="Pfam" id="PF17753"/>
    </source>
</evidence>
<gene>
    <name evidence="17" type="ORF">SAMN02745207_01693</name>
</gene>
<dbReference type="InterPro" id="IPR041447">
    <property type="entry name" value="Mannosidase_ig"/>
</dbReference>
<protein>
    <recommendedName>
        <fullName evidence="11">Beta-mannosidase B</fullName>
        <ecNumber evidence="5">3.2.1.25</ecNumber>
    </recommendedName>
    <alternativeName>
        <fullName evidence="12">Mannanase B</fullName>
    </alternativeName>
</protein>
<dbReference type="EC" id="3.2.1.25" evidence="5"/>
<dbReference type="EMBL" id="FQXM01000007">
    <property type="protein sequence ID" value="SHH60381.1"/>
    <property type="molecule type" value="Genomic_DNA"/>
</dbReference>
<name>A0A1M5UBU5_9CLOT</name>
<dbReference type="Pfam" id="PF17786">
    <property type="entry name" value="Mannosidase_ig"/>
    <property type="match status" value="1"/>
</dbReference>
<evidence type="ECO:0000259" key="16">
    <source>
        <dbReference type="Pfam" id="PF22666"/>
    </source>
</evidence>
<comment type="catalytic activity">
    <reaction evidence="1">
        <text>Hydrolysis of terminal, non-reducing beta-D-mannose residues in beta-D-mannosides.</text>
        <dbReference type="EC" id="3.2.1.25"/>
    </reaction>
</comment>
<sequence length="839" mass="98409">MRQIIKENWKMRHKGTNEWTKASVPGSVYNDLLNSNKMEDPYWRENEYKALDTSYKNFEYETSFDVNKEILTEDRINLIFEGIDTISEIHLNGIKIADTNNMHRTYFFNVKEVLKETNNKLLIKLFSPSKFVEDKYEDDPLWGTECSVNGYPHLRKAHYMFGWDWGPKLPDMGIWRNVYLESFSVGKIEDVYITQKHLENTVQLSIEVEVDLWDTIESDLRATITSKKGDLIIKNVKVNKKKNFINLSIENPEIWWPNNLGDQPLYDVEICLMDGKKIHHTIQKRIGLRTLTVKQEKDQWGESFEININGISIFAMGADYIPEDNILSRCNKIRTEELISDCVKANMNCIRVWGGGCYPEDYFFDLCDEYGLIVWQDLMYACGVYRMTEGFTDNIINETRDNVKRLRHHASLGLWCGNNEMETAFLHWQGPKNSSPELKTDYIKQFEIILPQIVKEEDPNTFYWKSSPSSGGHFYEPNDENKGDVHDWNVWHGQEPFTYFQEHFYRFLSEFGLQSFPNIKTIESFTLPEDRNIFSAVMENHQKNDVCNAKILHYIAETYRYPKNFESLVYASQLIQAEGIKYAVEHLRRHRGRCMGAIYWQLNDSWPVASWSSIDYYGRWKALHYAAKKFFAPILISAEEIKRKVDPSSVASNRYYPISEFCGVKISLTNDTIDEIKGKVVWNLRDNYSKIIKSGEVEVKMEKLSAESIIELDFSQYIDSRDKARTTYVEYSFIKDNEIVSKGNSLFVKAKHFEFIKPELKFSVTEEKDNFKIEVSSQAFAKYVEIELVNEDCTFSDNYFDIEGNSKYKVECNKNKLKKQITLEEFKKEIRIKSIIDIS</sequence>
<comment type="subcellular location">
    <subcellularLocation>
        <location evidence="2">Secreted</location>
    </subcellularLocation>
</comment>
<dbReference type="InterPro" id="IPR050887">
    <property type="entry name" value="Beta-mannosidase_GH2"/>
</dbReference>
<dbReference type="RefSeq" id="WP_073337995.1">
    <property type="nucleotide sequence ID" value="NZ_FQXM01000007.1"/>
</dbReference>
<evidence type="ECO:0000256" key="11">
    <source>
        <dbReference type="ARBA" id="ARBA00041069"/>
    </source>
</evidence>
<dbReference type="PANTHER" id="PTHR43730">
    <property type="entry name" value="BETA-MANNOSIDASE"/>
    <property type="match status" value="1"/>
</dbReference>
<dbReference type="InterPro" id="IPR054593">
    <property type="entry name" value="Beta-mannosidase-like_N2"/>
</dbReference>
<keyword evidence="8" id="KW-0325">Glycoprotein</keyword>
<evidence type="ECO:0000256" key="3">
    <source>
        <dbReference type="ARBA" id="ARBA00004740"/>
    </source>
</evidence>
<evidence type="ECO:0000313" key="18">
    <source>
        <dbReference type="Proteomes" id="UP000184447"/>
    </source>
</evidence>
<accession>A0A1M5UBU5</accession>
<feature type="domain" description="Glycoside hydrolase family 2 immunoglobulin-like beta-sandwich" evidence="13">
    <location>
        <begin position="187"/>
        <end position="289"/>
    </location>
</feature>
<evidence type="ECO:0000256" key="12">
    <source>
        <dbReference type="ARBA" id="ARBA00041614"/>
    </source>
</evidence>
<dbReference type="Pfam" id="PF00703">
    <property type="entry name" value="Glyco_hydro_2"/>
    <property type="match status" value="1"/>
</dbReference>
<organism evidence="17 18">
    <name type="scientific">Clostridium grantii DSM 8605</name>
    <dbReference type="NCBI Taxonomy" id="1121316"/>
    <lineage>
        <taxon>Bacteria</taxon>
        <taxon>Bacillati</taxon>
        <taxon>Bacillota</taxon>
        <taxon>Clostridia</taxon>
        <taxon>Eubacteriales</taxon>
        <taxon>Clostridiaceae</taxon>
        <taxon>Clostridium</taxon>
    </lineage>
</organism>
<dbReference type="Gene3D" id="2.60.120.260">
    <property type="entry name" value="Galactose-binding domain-like"/>
    <property type="match status" value="1"/>
</dbReference>
<dbReference type="SUPFAM" id="SSF49785">
    <property type="entry name" value="Galactose-binding domain-like"/>
    <property type="match status" value="1"/>
</dbReference>
<proteinExistence type="inferred from homology"/>
<comment type="similarity">
    <text evidence="10">Belongs to the glycosyl hydrolase 2 family. Beta-mannosidase B subfamily.</text>
</comment>
<dbReference type="InterPro" id="IPR008979">
    <property type="entry name" value="Galactose-bd-like_sf"/>
</dbReference>
<feature type="domain" description="Mannosidase Ig/CBM-like" evidence="15">
    <location>
        <begin position="664"/>
        <end position="752"/>
    </location>
</feature>
<keyword evidence="9" id="KW-0326">Glycosidase</keyword>
<evidence type="ECO:0000313" key="17">
    <source>
        <dbReference type="EMBL" id="SHH60381.1"/>
    </source>
</evidence>
<evidence type="ECO:0000256" key="10">
    <source>
        <dbReference type="ARBA" id="ARBA00038429"/>
    </source>
</evidence>
<dbReference type="InterPro" id="IPR036156">
    <property type="entry name" value="Beta-gal/glucu_dom_sf"/>
</dbReference>
<dbReference type="GO" id="GO:0005975">
    <property type="term" value="P:carbohydrate metabolic process"/>
    <property type="evidence" value="ECO:0007669"/>
    <property type="project" value="InterPro"/>
</dbReference>
<dbReference type="PANTHER" id="PTHR43730:SF1">
    <property type="entry name" value="BETA-MANNOSIDASE"/>
    <property type="match status" value="1"/>
</dbReference>
<evidence type="ECO:0000259" key="13">
    <source>
        <dbReference type="Pfam" id="PF00703"/>
    </source>
</evidence>
<feature type="domain" description="Beta-mannosidase-like galactose-binding" evidence="16">
    <location>
        <begin position="9"/>
        <end position="176"/>
    </location>
</feature>
<evidence type="ECO:0000256" key="6">
    <source>
        <dbReference type="ARBA" id="ARBA00022525"/>
    </source>
</evidence>
<dbReference type="Gene3D" id="3.20.20.80">
    <property type="entry name" value="Glycosidases"/>
    <property type="match status" value="1"/>
</dbReference>
<dbReference type="OrthoDB" id="9801077at2"/>